<protein>
    <submittedName>
        <fullName evidence="2">Uncharacterized protein</fullName>
    </submittedName>
</protein>
<name>A0AB34IMQ7_PRYPA</name>
<feature type="signal peptide" evidence="1">
    <location>
        <begin position="1"/>
        <end position="30"/>
    </location>
</feature>
<feature type="chain" id="PRO_5044240639" evidence="1">
    <location>
        <begin position="31"/>
        <end position="342"/>
    </location>
</feature>
<gene>
    <name evidence="2" type="ORF">AB1Y20_012885</name>
</gene>
<sequence>MRAVASLWGMEPLGGAQVPLVALLAFLTTAAELPEARNVAINELACNWAELTGGAKPTIDGEALLRSIDEIIGMTLPAAKSETVLAVVSQVGVMDAVSAPPPKQVSTRAMAGALGLLGPLSGKESRDHWVAPPSARESAALDQLRMSADFRLQHASSAASSHLRTALGWLHRFKSVFLGRRLFLPYSSSADVESAAYNEETFHLFGEFIRSQGSMRHGHTGEVVLSSTISDYISALRAFVSREAGYSLLVSGGNLRLPKQLLHMRREDGPAGARELSRALTARILRKLWRLPSFDCRSRRGILRWAVLWGGHNMLLRGGEFGASDRKAFSSTAGITLADVEL</sequence>
<evidence type="ECO:0000256" key="1">
    <source>
        <dbReference type="SAM" id="SignalP"/>
    </source>
</evidence>
<reference evidence="2 3" key="1">
    <citation type="journal article" date="2024" name="Science">
        <title>Giant polyketide synthase enzymes in the biosynthesis of giant marine polyether toxins.</title>
        <authorList>
            <person name="Fallon T.R."/>
            <person name="Shende V.V."/>
            <person name="Wierzbicki I.H."/>
            <person name="Pendleton A.L."/>
            <person name="Watervoot N.F."/>
            <person name="Auber R.P."/>
            <person name="Gonzalez D.J."/>
            <person name="Wisecaver J.H."/>
            <person name="Moore B.S."/>
        </authorList>
    </citation>
    <scope>NUCLEOTIDE SEQUENCE [LARGE SCALE GENOMIC DNA]</scope>
    <source>
        <strain evidence="2 3">12B1</strain>
    </source>
</reference>
<comment type="caution">
    <text evidence="2">The sequence shown here is derived from an EMBL/GenBank/DDBJ whole genome shotgun (WGS) entry which is preliminary data.</text>
</comment>
<keyword evidence="1" id="KW-0732">Signal</keyword>
<dbReference type="EMBL" id="JBGBPQ010000023">
    <property type="protein sequence ID" value="KAL1500216.1"/>
    <property type="molecule type" value="Genomic_DNA"/>
</dbReference>
<proteinExistence type="predicted"/>
<dbReference type="AlphaFoldDB" id="A0AB34IMQ7"/>
<keyword evidence="3" id="KW-1185">Reference proteome</keyword>
<dbReference type="Proteomes" id="UP001515480">
    <property type="component" value="Unassembled WGS sequence"/>
</dbReference>
<evidence type="ECO:0000313" key="3">
    <source>
        <dbReference type="Proteomes" id="UP001515480"/>
    </source>
</evidence>
<evidence type="ECO:0000313" key="2">
    <source>
        <dbReference type="EMBL" id="KAL1500216.1"/>
    </source>
</evidence>
<organism evidence="2 3">
    <name type="scientific">Prymnesium parvum</name>
    <name type="common">Toxic golden alga</name>
    <dbReference type="NCBI Taxonomy" id="97485"/>
    <lineage>
        <taxon>Eukaryota</taxon>
        <taxon>Haptista</taxon>
        <taxon>Haptophyta</taxon>
        <taxon>Prymnesiophyceae</taxon>
        <taxon>Prymnesiales</taxon>
        <taxon>Prymnesiaceae</taxon>
        <taxon>Prymnesium</taxon>
    </lineage>
</organism>
<accession>A0AB34IMQ7</accession>